<comment type="similarity">
    <text evidence="4">Belongs to the L/F-transferase family.</text>
</comment>
<name>A0A239PVI1_9PROT</name>
<comment type="function">
    <text evidence="4">Functions in the N-end rule pathway of protein degradation where it conjugates Leu, Phe and, less efficiently, Met from aminoacyl-tRNAs to the N-termini of proteins containing an N-terminal arginine or lysine.</text>
</comment>
<dbReference type="GO" id="GO:0005737">
    <property type="term" value="C:cytoplasm"/>
    <property type="evidence" value="ECO:0007669"/>
    <property type="project" value="UniProtKB-SubCell"/>
</dbReference>
<evidence type="ECO:0000256" key="1">
    <source>
        <dbReference type="ARBA" id="ARBA00022490"/>
    </source>
</evidence>
<dbReference type="InterPro" id="IPR004616">
    <property type="entry name" value="Leu/Phe-tRNA_Trfase"/>
</dbReference>
<dbReference type="EC" id="2.3.2.6" evidence="4"/>
<dbReference type="Gene3D" id="3.40.630.70">
    <property type="entry name" value="Leucyl/phenylalanyl-tRNA-protein transferase, C-terminal domain"/>
    <property type="match status" value="1"/>
</dbReference>
<comment type="catalytic activity">
    <reaction evidence="4">
        <text>N-terminal L-arginyl-[protein] + L-leucyl-tRNA(Leu) = N-terminal L-leucyl-L-arginyl-[protein] + tRNA(Leu) + H(+)</text>
        <dbReference type="Rhea" id="RHEA:50416"/>
        <dbReference type="Rhea" id="RHEA-COMP:9613"/>
        <dbReference type="Rhea" id="RHEA-COMP:9622"/>
        <dbReference type="Rhea" id="RHEA-COMP:12672"/>
        <dbReference type="Rhea" id="RHEA-COMP:12673"/>
        <dbReference type="ChEBI" id="CHEBI:15378"/>
        <dbReference type="ChEBI" id="CHEBI:64719"/>
        <dbReference type="ChEBI" id="CHEBI:78442"/>
        <dbReference type="ChEBI" id="CHEBI:78494"/>
        <dbReference type="ChEBI" id="CHEBI:133044"/>
        <dbReference type="EC" id="2.3.2.6"/>
    </reaction>
</comment>
<reference evidence="5 6" key="1">
    <citation type="submission" date="2017-07" db="EMBL/GenBank/DDBJ databases">
        <authorList>
            <person name="Sun Z.S."/>
            <person name="Albrecht U."/>
            <person name="Echele G."/>
            <person name="Lee C.C."/>
        </authorList>
    </citation>
    <scope>NUCLEOTIDE SEQUENCE [LARGE SCALE GENOMIC DNA]</scope>
    <source>
        <strain evidence="5 6">CGMCC 1.12710</strain>
    </source>
</reference>
<keyword evidence="3 4" id="KW-0012">Acyltransferase</keyword>
<dbReference type="InterPro" id="IPR042203">
    <property type="entry name" value="Leu/Phe-tRNA_Trfase_C"/>
</dbReference>
<gene>
    <name evidence="4" type="primary">aat</name>
    <name evidence="5" type="ORF">SAMN06297382_2088</name>
</gene>
<keyword evidence="1 4" id="KW-0963">Cytoplasm</keyword>
<dbReference type="AlphaFoldDB" id="A0A239PVI1"/>
<dbReference type="PANTHER" id="PTHR30098:SF2">
    <property type="entry name" value="LEUCYL_PHENYLALANYL-TRNA--PROTEIN TRANSFERASE"/>
    <property type="match status" value="1"/>
</dbReference>
<evidence type="ECO:0000256" key="3">
    <source>
        <dbReference type="ARBA" id="ARBA00023315"/>
    </source>
</evidence>
<dbReference type="Pfam" id="PF03588">
    <property type="entry name" value="Leu_Phe_trans"/>
    <property type="match status" value="1"/>
</dbReference>
<comment type="catalytic activity">
    <reaction evidence="4">
        <text>L-phenylalanyl-tRNA(Phe) + an N-terminal L-alpha-aminoacyl-[protein] = an N-terminal L-phenylalanyl-L-alpha-aminoacyl-[protein] + tRNA(Phe)</text>
        <dbReference type="Rhea" id="RHEA:43632"/>
        <dbReference type="Rhea" id="RHEA-COMP:9668"/>
        <dbReference type="Rhea" id="RHEA-COMP:9699"/>
        <dbReference type="Rhea" id="RHEA-COMP:10636"/>
        <dbReference type="Rhea" id="RHEA-COMP:10637"/>
        <dbReference type="ChEBI" id="CHEBI:78442"/>
        <dbReference type="ChEBI" id="CHEBI:78531"/>
        <dbReference type="ChEBI" id="CHEBI:78597"/>
        <dbReference type="ChEBI" id="CHEBI:83561"/>
        <dbReference type="EC" id="2.3.2.6"/>
    </reaction>
</comment>
<organism evidence="5 6">
    <name type="scientific">Amphiplicatus metriothermophilus</name>
    <dbReference type="NCBI Taxonomy" id="1519374"/>
    <lineage>
        <taxon>Bacteria</taxon>
        <taxon>Pseudomonadati</taxon>
        <taxon>Pseudomonadota</taxon>
        <taxon>Alphaproteobacteria</taxon>
        <taxon>Parvularculales</taxon>
        <taxon>Parvularculaceae</taxon>
        <taxon>Amphiplicatus</taxon>
    </lineage>
</organism>
<sequence>MPRDSAHDIDPDQLLKAYTLGYFPMGRRRDDPKTVWVLPQNRGVLRLENARIPRKLRRLIARAPFEVRVDTAFHDVIRACAAPAPGREETWINEPIEEVYCALARRGFAHSVECYADGALVGGLYGVVLGAVFFGESMFSRRDNASKVAMAHLIARLKIGGFRMIDAQFHTEHLAQFGFEETPNAAYQRLLAECLAARGDFYRAGSSLLSAATVSQSITQTS</sequence>
<dbReference type="GO" id="GO:0030163">
    <property type="term" value="P:protein catabolic process"/>
    <property type="evidence" value="ECO:0007669"/>
    <property type="project" value="UniProtKB-UniRule"/>
</dbReference>
<dbReference type="Proteomes" id="UP000198346">
    <property type="component" value="Unassembled WGS sequence"/>
</dbReference>
<protein>
    <recommendedName>
        <fullName evidence="4">Leucyl/phenylalanyl-tRNA--protein transferase</fullName>
        <ecNumber evidence="4">2.3.2.6</ecNumber>
    </recommendedName>
    <alternativeName>
        <fullName evidence="4">L/F-transferase</fullName>
    </alternativeName>
    <alternativeName>
        <fullName evidence="4">Leucyltransferase</fullName>
    </alternativeName>
    <alternativeName>
        <fullName evidence="4">Phenyalanyltransferase</fullName>
    </alternativeName>
</protein>
<evidence type="ECO:0000256" key="2">
    <source>
        <dbReference type="ARBA" id="ARBA00022679"/>
    </source>
</evidence>
<comment type="subcellular location">
    <subcellularLocation>
        <location evidence="4">Cytoplasm</location>
    </subcellularLocation>
</comment>
<proteinExistence type="inferred from homology"/>
<accession>A0A239PVI1</accession>
<comment type="catalytic activity">
    <reaction evidence="4">
        <text>N-terminal L-lysyl-[protein] + L-leucyl-tRNA(Leu) = N-terminal L-leucyl-L-lysyl-[protein] + tRNA(Leu) + H(+)</text>
        <dbReference type="Rhea" id="RHEA:12340"/>
        <dbReference type="Rhea" id="RHEA-COMP:9613"/>
        <dbReference type="Rhea" id="RHEA-COMP:9622"/>
        <dbReference type="Rhea" id="RHEA-COMP:12670"/>
        <dbReference type="Rhea" id="RHEA-COMP:12671"/>
        <dbReference type="ChEBI" id="CHEBI:15378"/>
        <dbReference type="ChEBI" id="CHEBI:65249"/>
        <dbReference type="ChEBI" id="CHEBI:78442"/>
        <dbReference type="ChEBI" id="CHEBI:78494"/>
        <dbReference type="ChEBI" id="CHEBI:133043"/>
        <dbReference type="EC" id="2.3.2.6"/>
    </reaction>
</comment>
<dbReference type="PANTHER" id="PTHR30098">
    <property type="entry name" value="LEUCYL/PHENYLALANYL-TRNA--PROTEIN TRANSFERASE"/>
    <property type="match status" value="1"/>
</dbReference>
<evidence type="ECO:0000313" key="6">
    <source>
        <dbReference type="Proteomes" id="UP000198346"/>
    </source>
</evidence>
<keyword evidence="6" id="KW-1185">Reference proteome</keyword>
<keyword evidence="2 4" id="KW-0808">Transferase</keyword>
<evidence type="ECO:0000313" key="5">
    <source>
        <dbReference type="EMBL" id="SNT74180.1"/>
    </source>
</evidence>
<dbReference type="NCBIfam" id="TIGR00667">
    <property type="entry name" value="aat"/>
    <property type="match status" value="1"/>
</dbReference>
<dbReference type="OrthoDB" id="9790282at2"/>
<dbReference type="RefSeq" id="WP_089412552.1">
    <property type="nucleotide sequence ID" value="NZ_FZQA01000004.1"/>
</dbReference>
<dbReference type="HAMAP" id="MF_00688">
    <property type="entry name" value="Leu_Phe_trans"/>
    <property type="match status" value="1"/>
</dbReference>
<dbReference type="InterPro" id="IPR016181">
    <property type="entry name" value="Acyl_CoA_acyltransferase"/>
</dbReference>
<dbReference type="GO" id="GO:0008914">
    <property type="term" value="F:leucyl-tRNA--protein transferase activity"/>
    <property type="evidence" value="ECO:0007669"/>
    <property type="project" value="UniProtKB-UniRule"/>
</dbReference>
<dbReference type="SUPFAM" id="SSF55729">
    <property type="entry name" value="Acyl-CoA N-acyltransferases (Nat)"/>
    <property type="match status" value="1"/>
</dbReference>
<dbReference type="EMBL" id="FZQA01000004">
    <property type="protein sequence ID" value="SNT74180.1"/>
    <property type="molecule type" value="Genomic_DNA"/>
</dbReference>
<evidence type="ECO:0000256" key="4">
    <source>
        <dbReference type="HAMAP-Rule" id="MF_00688"/>
    </source>
</evidence>